<dbReference type="PROSITE" id="PS51365">
    <property type="entry name" value="RENAL_DIPEPTIDASE_2"/>
    <property type="match status" value="1"/>
</dbReference>
<accession>A0A074MJZ7</accession>
<dbReference type="InterPro" id="IPR032466">
    <property type="entry name" value="Metal_Hydrolase"/>
</dbReference>
<dbReference type="Proteomes" id="UP000027647">
    <property type="component" value="Unassembled WGS sequence"/>
</dbReference>
<keyword evidence="1" id="KW-0732">Signal</keyword>
<dbReference type="Gene3D" id="3.20.20.140">
    <property type="entry name" value="Metal-dependent hydrolases"/>
    <property type="match status" value="1"/>
</dbReference>
<organism evidence="2 3">
    <name type="scientific">Erythrobacter longus</name>
    <dbReference type="NCBI Taxonomy" id="1044"/>
    <lineage>
        <taxon>Bacteria</taxon>
        <taxon>Pseudomonadati</taxon>
        <taxon>Pseudomonadota</taxon>
        <taxon>Alphaproteobacteria</taxon>
        <taxon>Sphingomonadales</taxon>
        <taxon>Erythrobacteraceae</taxon>
        <taxon>Erythrobacter/Porphyrobacter group</taxon>
        <taxon>Erythrobacter</taxon>
    </lineage>
</organism>
<evidence type="ECO:0000256" key="1">
    <source>
        <dbReference type="SAM" id="SignalP"/>
    </source>
</evidence>
<dbReference type="PANTHER" id="PTHR10443">
    <property type="entry name" value="MICROSOMAL DIPEPTIDASE"/>
    <property type="match status" value="1"/>
</dbReference>
<dbReference type="AlphaFoldDB" id="A0A074MJZ7"/>
<feature type="chain" id="PRO_5001698950" evidence="1">
    <location>
        <begin position="20"/>
        <end position="452"/>
    </location>
</feature>
<dbReference type="GO" id="GO:0070573">
    <property type="term" value="F:metallodipeptidase activity"/>
    <property type="evidence" value="ECO:0007669"/>
    <property type="project" value="InterPro"/>
</dbReference>
<dbReference type="InterPro" id="IPR008257">
    <property type="entry name" value="Pept_M19"/>
</dbReference>
<dbReference type="PANTHER" id="PTHR10443:SF12">
    <property type="entry name" value="DIPEPTIDASE"/>
    <property type="match status" value="1"/>
</dbReference>
<dbReference type="STRING" id="1044.EH31_05770"/>
<feature type="signal peptide" evidence="1">
    <location>
        <begin position="1"/>
        <end position="19"/>
    </location>
</feature>
<name>A0A074MJZ7_ERYLO</name>
<dbReference type="Pfam" id="PF01244">
    <property type="entry name" value="Peptidase_M19"/>
    <property type="match status" value="1"/>
</dbReference>
<evidence type="ECO:0000313" key="2">
    <source>
        <dbReference type="EMBL" id="KEO92173.1"/>
    </source>
</evidence>
<dbReference type="RefSeq" id="WP_034958562.1">
    <property type="nucleotide sequence ID" value="NZ_JMIW01000001.1"/>
</dbReference>
<comment type="caution">
    <text evidence="2">The sequence shown here is derived from an EMBL/GenBank/DDBJ whole genome shotgun (WGS) entry which is preliminary data.</text>
</comment>
<proteinExistence type="predicted"/>
<gene>
    <name evidence="2" type="ORF">EH31_05770</name>
</gene>
<dbReference type="CDD" id="cd01301">
    <property type="entry name" value="rDP_like"/>
    <property type="match status" value="1"/>
</dbReference>
<reference evidence="2 3" key="1">
    <citation type="submission" date="2014-04" db="EMBL/GenBank/DDBJ databases">
        <title>A comprehensive comparison of genomes of Erythrobacter spp. strains.</title>
        <authorList>
            <person name="Zheng Q."/>
        </authorList>
    </citation>
    <scope>NUCLEOTIDE SEQUENCE [LARGE SCALE GENOMIC DNA]</scope>
    <source>
        <strain evidence="2 3">DSM 6997</strain>
    </source>
</reference>
<keyword evidence="3" id="KW-1185">Reference proteome</keyword>
<protein>
    <submittedName>
        <fullName evidence="2">Membrane dipeptidase</fullName>
    </submittedName>
</protein>
<dbReference type="EMBL" id="JMIW01000001">
    <property type="protein sequence ID" value="KEO92173.1"/>
    <property type="molecule type" value="Genomic_DNA"/>
</dbReference>
<sequence>MQKSYLSLTALAFATLALAAGTPVWGQDAEPLAGDDMADVVEVEEEKPAPPPDPALEEALIALDVAPVFDGHNDVPYQLRIRNDNQIGDFDFTDTTRTGENHPDGRMMQTDLNRLAEGRVGAQFWSVFVSVNQTEAEAVRQTLEQIDVMKRLIDQYPGQLAYTDTADAIEFAMANGRIASIIGMEGGHSIGSSLAVLRQMYELGARYMTLTHFQNTPWADSATDDPVHNGLTDFGKDVVREMNRLGMLVDLSHVSEKTMMDALDVAGTPVIFSHSGARAINGHPRNVPDGVLMRLPDNGGIVMVDAVPGYLNEERREWFAERVAVEARQKSLYPGQPDIVEAAMADWDDANPEPETTIGHMADHIDHIRGLIGVEYIGIGGDFDGIPNGPVGFEDVSGYPQLFAELVRRGYSQVELELIANRNALRVLRGAEQYAASKRDQRPIETLIPETE</sequence>
<evidence type="ECO:0000313" key="3">
    <source>
        <dbReference type="Proteomes" id="UP000027647"/>
    </source>
</evidence>
<dbReference type="GO" id="GO:0006508">
    <property type="term" value="P:proteolysis"/>
    <property type="evidence" value="ECO:0007669"/>
    <property type="project" value="InterPro"/>
</dbReference>
<dbReference type="eggNOG" id="COG2355">
    <property type="taxonomic scope" value="Bacteria"/>
</dbReference>
<dbReference type="SUPFAM" id="SSF51556">
    <property type="entry name" value="Metallo-dependent hydrolases"/>
    <property type="match status" value="1"/>
</dbReference>